<reference evidence="6" key="1">
    <citation type="submission" date="2025-08" db="UniProtKB">
        <authorList>
            <consortium name="Ensembl"/>
        </authorList>
    </citation>
    <scope>IDENTIFICATION</scope>
</reference>
<evidence type="ECO:0000256" key="1">
    <source>
        <dbReference type="ARBA" id="ARBA00022443"/>
    </source>
</evidence>
<evidence type="ECO:0000259" key="4">
    <source>
        <dbReference type="PROSITE" id="PS50002"/>
    </source>
</evidence>
<feature type="domain" description="SH3" evidence="4">
    <location>
        <begin position="165"/>
        <end position="227"/>
    </location>
</feature>
<dbReference type="SUPFAM" id="SSF50044">
    <property type="entry name" value="SH3-domain"/>
    <property type="match status" value="2"/>
</dbReference>
<dbReference type="Ensembl" id="ENSCCRT00020101037.1">
    <property type="protein sequence ID" value="ENSCCRP00020092474.1"/>
    <property type="gene ID" value="ENSCCRG00020042307.1"/>
</dbReference>
<gene>
    <name evidence="6" type="primary">LOC109056281</name>
</gene>
<dbReference type="Pfam" id="PF00018">
    <property type="entry name" value="SH3_1"/>
    <property type="match status" value="1"/>
</dbReference>
<dbReference type="Gene3D" id="2.30.30.40">
    <property type="entry name" value="SH3 Domains"/>
    <property type="match status" value="2"/>
</dbReference>
<dbReference type="Proteomes" id="UP000694701">
    <property type="component" value="Unplaced"/>
</dbReference>
<dbReference type="InterPro" id="IPR036871">
    <property type="entry name" value="PX_dom_sf"/>
</dbReference>
<evidence type="ECO:0000256" key="3">
    <source>
        <dbReference type="SAM" id="MobiDB-lite"/>
    </source>
</evidence>
<dbReference type="AlphaFoldDB" id="A0A8C2JDW9"/>
<dbReference type="PROSITE" id="PS50002">
    <property type="entry name" value="SH3"/>
    <property type="match status" value="2"/>
</dbReference>
<dbReference type="GO" id="GO:0042554">
    <property type="term" value="P:superoxide anion generation"/>
    <property type="evidence" value="ECO:0007669"/>
    <property type="project" value="TreeGrafter"/>
</dbReference>
<evidence type="ECO:0000256" key="2">
    <source>
        <dbReference type="PROSITE-ProRule" id="PRU00192"/>
    </source>
</evidence>
<dbReference type="PANTHER" id="PTHR15706:SF10">
    <property type="entry name" value="NADPH OXIDASE ORGANIZER 1"/>
    <property type="match status" value="1"/>
</dbReference>
<protein>
    <submittedName>
        <fullName evidence="6">NADPH oxidase organizer 1b</fullName>
    </submittedName>
</protein>
<dbReference type="CDD" id="cd12024">
    <property type="entry name" value="SH3_NoxO1_2"/>
    <property type="match status" value="1"/>
</dbReference>
<dbReference type="InterPro" id="IPR051228">
    <property type="entry name" value="NADPH_Oxidase/PX-Domain"/>
</dbReference>
<dbReference type="InterPro" id="IPR001452">
    <property type="entry name" value="SH3_domain"/>
</dbReference>
<dbReference type="PROSITE" id="PS50195">
    <property type="entry name" value="PX"/>
    <property type="match status" value="1"/>
</dbReference>
<dbReference type="FunFam" id="2.30.30.40:FF:000219">
    <property type="entry name" value="NADPH oxidase organizer 1"/>
    <property type="match status" value="1"/>
</dbReference>
<feature type="domain" description="SH3" evidence="4">
    <location>
        <begin position="241"/>
        <end position="300"/>
    </location>
</feature>
<feature type="domain" description="PX" evidence="5">
    <location>
        <begin position="1"/>
        <end position="125"/>
    </location>
</feature>
<name>A0A8C2JDW9_CYPCA</name>
<evidence type="ECO:0000259" key="5">
    <source>
        <dbReference type="PROSITE" id="PS50195"/>
    </source>
</evidence>
<dbReference type="InterPro" id="IPR035758">
    <property type="entry name" value="NoxO1_SH3_2"/>
</dbReference>
<dbReference type="SMART" id="SM00312">
    <property type="entry name" value="PX"/>
    <property type="match status" value="1"/>
</dbReference>
<dbReference type="GO" id="GO:0035091">
    <property type="term" value="F:phosphatidylinositol binding"/>
    <property type="evidence" value="ECO:0007669"/>
    <property type="project" value="InterPro"/>
</dbReference>
<feature type="compositionally biased region" description="Low complexity" evidence="3">
    <location>
        <begin position="372"/>
        <end position="385"/>
    </location>
</feature>
<evidence type="ECO:0000313" key="6">
    <source>
        <dbReference type="Ensembl" id="ENSCCRP00020092474.1"/>
    </source>
</evidence>
<feature type="compositionally biased region" description="Polar residues" evidence="3">
    <location>
        <begin position="396"/>
        <end position="418"/>
    </location>
</feature>
<accession>A0A8C2JDW9</accession>
<dbReference type="SUPFAM" id="SSF64268">
    <property type="entry name" value="PX domain"/>
    <property type="match status" value="1"/>
</dbReference>
<feature type="region of interest" description="Disordered" evidence="3">
    <location>
        <begin position="372"/>
        <end position="434"/>
    </location>
</feature>
<dbReference type="PANTHER" id="PTHR15706">
    <property type="entry name" value="SH3 MULTIPLE DOMAIN"/>
    <property type="match status" value="1"/>
</dbReference>
<dbReference type="InterPro" id="IPR001683">
    <property type="entry name" value="PX_dom"/>
</dbReference>
<dbReference type="Pfam" id="PF00787">
    <property type="entry name" value="PX"/>
    <property type="match status" value="1"/>
</dbReference>
<dbReference type="SMART" id="SM00326">
    <property type="entry name" value="SH3"/>
    <property type="match status" value="2"/>
</dbReference>
<evidence type="ECO:0000313" key="7">
    <source>
        <dbReference type="Proteomes" id="UP000694701"/>
    </source>
</evidence>
<organism evidence="6 7">
    <name type="scientific">Cyprinus carpio</name>
    <name type="common">Common carp</name>
    <dbReference type="NCBI Taxonomy" id="7962"/>
    <lineage>
        <taxon>Eukaryota</taxon>
        <taxon>Metazoa</taxon>
        <taxon>Chordata</taxon>
        <taxon>Craniata</taxon>
        <taxon>Vertebrata</taxon>
        <taxon>Euteleostomi</taxon>
        <taxon>Actinopterygii</taxon>
        <taxon>Neopterygii</taxon>
        <taxon>Teleostei</taxon>
        <taxon>Ostariophysi</taxon>
        <taxon>Cypriniformes</taxon>
        <taxon>Cyprinidae</taxon>
        <taxon>Cyprininae</taxon>
        <taxon>Cyprinus</taxon>
    </lineage>
</organism>
<dbReference type="GO" id="GO:0016176">
    <property type="term" value="F:superoxide-generating NADPH oxidase activator activity"/>
    <property type="evidence" value="ECO:0007669"/>
    <property type="project" value="TreeGrafter"/>
</dbReference>
<proteinExistence type="predicted"/>
<dbReference type="GO" id="GO:0005737">
    <property type="term" value="C:cytoplasm"/>
    <property type="evidence" value="ECO:0007669"/>
    <property type="project" value="TreeGrafter"/>
</dbReference>
<dbReference type="FunFam" id="2.30.30.40:FF:000233">
    <property type="entry name" value="NADPH oxidase organizer 1"/>
    <property type="match status" value="1"/>
</dbReference>
<keyword evidence="1 2" id="KW-0728">SH3 domain</keyword>
<dbReference type="Gene3D" id="3.30.1520.10">
    <property type="entry name" value="Phox-like domain"/>
    <property type="match status" value="1"/>
</dbReference>
<sequence>MSDPRFPVEVRIIGVMKKGKGNKFMTSVLWSDQSELIVYRSFRDFKTLHRQLKKKFPVDNCKENRVLPRFGAQCMVTSFQLKGLDKSVSRLRCLEKYCSSLVQCETTVSRSSEVIKFFLPTEQEILPEYTQNSMMILQSDNINNVSRGPDLANKRLSDGNVTQPFVSKTYRCVAPYETKDTKNRPFKVTVDERLDVLIKDKAGWWLVENEDKCLAWFPAPFLELCDEEEDEDEDEDDSATFESSLYCSTRSYTSKKKDELSLSIGAVVEVLQRSDNGWWLVRYNRKVGYVPSMYLKLYSSPSFGLLTLQRKLHSSTINLSANNSLKLGPQVHSRSRMNRFLKSNSLEMLSESVQHEEAGSFSDDGTDFSFSSSDTISMSPSMTSSEGEEGLRQQYKEPNSNDSGMSSGQSTPINSDTGHSMKGVGAPRVPPRPQTQEILRRCTNYTCKVALAASVRPGA</sequence>
<dbReference type="InterPro" id="IPR036028">
    <property type="entry name" value="SH3-like_dom_sf"/>
</dbReference>